<gene>
    <name evidence="1" type="ORF">CY34DRAFT_806594</name>
</gene>
<dbReference type="AlphaFoldDB" id="A0A0D0BC46"/>
<accession>A0A0D0BC46</accession>
<dbReference type="OrthoDB" id="2635911at2759"/>
<proteinExistence type="predicted"/>
<keyword evidence="2" id="KW-1185">Reference proteome</keyword>
<dbReference type="EMBL" id="KN835283">
    <property type="protein sequence ID" value="KIK40993.1"/>
    <property type="molecule type" value="Genomic_DNA"/>
</dbReference>
<organism evidence="1 2">
    <name type="scientific">Suillus luteus UH-Slu-Lm8-n1</name>
    <dbReference type="NCBI Taxonomy" id="930992"/>
    <lineage>
        <taxon>Eukaryota</taxon>
        <taxon>Fungi</taxon>
        <taxon>Dikarya</taxon>
        <taxon>Basidiomycota</taxon>
        <taxon>Agaricomycotina</taxon>
        <taxon>Agaricomycetes</taxon>
        <taxon>Agaricomycetidae</taxon>
        <taxon>Boletales</taxon>
        <taxon>Suillineae</taxon>
        <taxon>Suillaceae</taxon>
        <taxon>Suillus</taxon>
    </lineage>
</organism>
<reference evidence="1 2" key="1">
    <citation type="submission" date="2014-04" db="EMBL/GenBank/DDBJ databases">
        <authorList>
            <consortium name="DOE Joint Genome Institute"/>
            <person name="Kuo A."/>
            <person name="Ruytinx J."/>
            <person name="Rineau F."/>
            <person name="Colpaert J."/>
            <person name="Kohler A."/>
            <person name="Nagy L.G."/>
            <person name="Floudas D."/>
            <person name="Copeland A."/>
            <person name="Barry K.W."/>
            <person name="Cichocki N."/>
            <person name="Veneault-Fourrey C."/>
            <person name="LaButti K."/>
            <person name="Lindquist E.A."/>
            <person name="Lipzen A."/>
            <person name="Lundell T."/>
            <person name="Morin E."/>
            <person name="Murat C."/>
            <person name="Sun H."/>
            <person name="Tunlid A."/>
            <person name="Henrissat B."/>
            <person name="Grigoriev I.V."/>
            <person name="Hibbett D.S."/>
            <person name="Martin F."/>
            <person name="Nordberg H.P."/>
            <person name="Cantor M.N."/>
            <person name="Hua S.X."/>
        </authorList>
    </citation>
    <scope>NUCLEOTIDE SEQUENCE [LARGE SCALE GENOMIC DNA]</scope>
    <source>
        <strain evidence="1 2">UH-Slu-Lm8-n1</strain>
    </source>
</reference>
<dbReference type="InParanoid" id="A0A0D0BC46"/>
<dbReference type="HOGENOM" id="CLU_2741720_0_0_1"/>
<evidence type="ECO:0000313" key="1">
    <source>
        <dbReference type="EMBL" id="KIK40993.1"/>
    </source>
</evidence>
<sequence>MLWPLLSGPHPIRPVVVTVKLVATLQKDSSDPGYVDDEQCQSYSGNCTSGYVISCCYTVADYYYCNTTTSS</sequence>
<name>A0A0D0BC46_9AGAM</name>
<evidence type="ECO:0000313" key="2">
    <source>
        <dbReference type="Proteomes" id="UP000054485"/>
    </source>
</evidence>
<dbReference type="Proteomes" id="UP000054485">
    <property type="component" value="Unassembled WGS sequence"/>
</dbReference>
<protein>
    <submittedName>
        <fullName evidence="1">Uncharacterized protein</fullName>
    </submittedName>
</protein>
<reference evidence="2" key="2">
    <citation type="submission" date="2015-01" db="EMBL/GenBank/DDBJ databases">
        <title>Evolutionary Origins and Diversification of the Mycorrhizal Mutualists.</title>
        <authorList>
            <consortium name="DOE Joint Genome Institute"/>
            <consortium name="Mycorrhizal Genomics Consortium"/>
            <person name="Kohler A."/>
            <person name="Kuo A."/>
            <person name="Nagy L.G."/>
            <person name="Floudas D."/>
            <person name="Copeland A."/>
            <person name="Barry K.W."/>
            <person name="Cichocki N."/>
            <person name="Veneault-Fourrey C."/>
            <person name="LaButti K."/>
            <person name="Lindquist E.A."/>
            <person name="Lipzen A."/>
            <person name="Lundell T."/>
            <person name="Morin E."/>
            <person name="Murat C."/>
            <person name="Riley R."/>
            <person name="Ohm R."/>
            <person name="Sun H."/>
            <person name="Tunlid A."/>
            <person name="Henrissat B."/>
            <person name="Grigoriev I.V."/>
            <person name="Hibbett D.S."/>
            <person name="Martin F."/>
        </authorList>
    </citation>
    <scope>NUCLEOTIDE SEQUENCE [LARGE SCALE GENOMIC DNA]</scope>
    <source>
        <strain evidence="2">UH-Slu-Lm8-n1</strain>
    </source>
</reference>